<dbReference type="Pfam" id="PF00743">
    <property type="entry name" value="FMO-like"/>
    <property type="match status" value="1"/>
</dbReference>
<dbReference type="SUPFAM" id="SSF51905">
    <property type="entry name" value="FAD/NAD(P)-binding domain"/>
    <property type="match status" value="1"/>
</dbReference>
<dbReference type="InterPro" id="IPR020946">
    <property type="entry name" value="Flavin_mOase-like"/>
</dbReference>
<dbReference type="EMBL" id="SLWS01000004">
    <property type="protein sequence ID" value="TCO59761.1"/>
    <property type="molecule type" value="Genomic_DNA"/>
</dbReference>
<evidence type="ECO:0000256" key="7">
    <source>
        <dbReference type="ARBA" id="ARBA00023033"/>
    </source>
</evidence>
<reference evidence="9 10" key="1">
    <citation type="submission" date="2019-03" db="EMBL/GenBank/DDBJ databases">
        <title>Genomic Encyclopedia of Type Strains, Phase IV (KMG-IV): sequencing the most valuable type-strain genomes for metagenomic binning, comparative biology and taxonomic classification.</title>
        <authorList>
            <person name="Goeker M."/>
        </authorList>
    </citation>
    <scope>NUCLEOTIDE SEQUENCE [LARGE SCALE GENOMIC DNA]</scope>
    <source>
        <strain evidence="9 10">DSM 45934</strain>
    </source>
</reference>
<comment type="cofactor">
    <cofactor evidence="1">
        <name>FAD</name>
        <dbReference type="ChEBI" id="CHEBI:57692"/>
    </cofactor>
</comment>
<protein>
    <submittedName>
        <fullName evidence="9">Cation diffusion facilitator CzcD-associated flavoprotein CzcO</fullName>
    </submittedName>
</protein>
<dbReference type="Gene3D" id="3.50.50.60">
    <property type="entry name" value="FAD/NAD(P)-binding domain"/>
    <property type="match status" value="2"/>
</dbReference>
<comment type="similarity">
    <text evidence="2">Belongs to the FAD-binding monooxygenase family.</text>
</comment>
<evidence type="ECO:0000313" key="9">
    <source>
        <dbReference type="EMBL" id="TCO59761.1"/>
    </source>
</evidence>
<dbReference type="PANTHER" id="PTHR43872">
    <property type="entry name" value="MONOOXYGENASE, PUTATIVE (AFU_ORTHOLOGUE AFUA_8G02570)-RELATED"/>
    <property type="match status" value="1"/>
</dbReference>
<evidence type="ECO:0000256" key="3">
    <source>
        <dbReference type="ARBA" id="ARBA00022630"/>
    </source>
</evidence>
<dbReference type="Pfam" id="PF13450">
    <property type="entry name" value="NAD_binding_8"/>
    <property type="match status" value="1"/>
</dbReference>
<evidence type="ECO:0000256" key="1">
    <source>
        <dbReference type="ARBA" id="ARBA00001974"/>
    </source>
</evidence>
<keyword evidence="6" id="KW-0560">Oxidoreductase</keyword>
<keyword evidence="3" id="KW-0285">Flavoprotein</keyword>
<feature type="compositionally biased region" description="Basic and acidic residues" evidence="8">
    <location>
        <begin position="38"/>
        <end position="58"/>
    </location>
</feature>
<dbReference type="PANTHER" id="PTHR43872:SF1">
    <property type="entry name" value="MONOOXYGENASE, PUTATIVE (AFU_ORTHOLOGUE AFUA_8G02570)-RELATED"/>
    <property type="match status" value="1"/>
</dbReference>
<proteinExistence type="inferred from homology"/>
<dbReference type="InterPro" id="IPR051820">
    <property type="entry name" value="FAD-binding_MO"/>
</dbReference>
<evidence type="ECO:0000256" key="5">
    <source>
        <dbReference type="ARBA" id="ARBA00022857"/>
    </source>
</evidence>
<dbReference type="GO" id="GO:0050660">
    <property type="term" value="F:flavin adenine dinucleotide binding"/>
    <property type="evidence" value="ECO:0007669"/>
    <property type="project" value="InterPro"/>
</dbReference>
<keyword evidence="5" id="KW-0521">NADP</keyword>
<gene>
    <name evidence="9" type="ORF">EV192_104604</name>
</gene>
<evidence type="ECO:0000256" key="6">
    <source>
        <dbReference type="ARBA" id="ARBA00023002"/>
    </source>
</evidence>
<dbReference type="GO" id="GO:0050661">
    <property type="term" value="F:NADP binding"/>
    <property type="evidence" value="ECO:0007669"/>
    <property type="project" value="InterPro"/>
</dbReference>
<dbReference type="Proteomes" id="UP000295680">
    <property type="component" value="Unassembled WGS sequence"/>
</dbReference>
<evidence type="ECO:0000256" key="4">
    <source>
        <dbReference type="ARBA" id="ARBA00022827"/>
    </source>
</evidence>
<keyword evidence="4" id="KW-0274">FAD</keyword>
<dbReference type="GO" id="GO:0004499">
    <property type="term" value="F:N,N-dimethylaniline monooxygenase activity"/>
    <property type="evidence" value="ECO:0007669"/>
    <property type="project" value="InterPro"/>
</dbReference>
<evidence type="ECO:0000256" key="8">
    <source>
        <dbReference type="SAM" id="MobiDB-lite"/>
    </source>
</evidence>
<name>A0A4R2JIP5_9PSEU</name>
<accession>A0A4R2JIP5</accession>
<evidence type="ECO:0000313" key="10">
    <source>
        <dbReference type="Proteomes" id="UP000295680"/>
    </source>
</evidence>
<dbReference type="AlphaFoldDB" id="A0A4R2JIP5"/>
<organism evidence="9 10">
    <name type="scientific">Actinocrispum wychmicini</name>
    <dbReference type="NCBI Taxonomy" id="1213861"/>
    <lineage>
        <taxon>Bacteria</taxon>
        <taxon>Bacillati</taxon>
        <taxon>Actinomycetota</taxon>
        <taxon>Actinomycetes</taxon>
        <taxon>Pseudonocardiales</taxon>
        <taxon>Pseudonocardiaceae</taxon>
        <taxon>Actinocrispum</taxon>
    </lineage>
</organism>
<keyword evidence="10" id="KW-1185">Reference proteome</keyword>
<comment type="caution">
    <text evidence="9">The sequence shown here is derived from an EMBL/GenBank/DDBJ whole genome shotgun (WGS) entry which is preliminary data.</text>
</comment>
<feature type="region of interest" description="Disordered" evidence="8">
    <location>
        <begin position="1"/>
        <end position="58"/>
    </location>
</feature>
<feature type="compositionally biased region" description="Polar residues" evidence="8">
    <location>
        <begin position="1"/>
        <end position="12"/>
    </location>
</feature>
<sequence length="547" mass="60274">MTTESGRVSESPSAIAGPDAVPGATAGTPKDNQYSRRPGGDARNRTDPDSHRTGTPKHDLDILIVGAGLSGIGAAHHIQSAFPNRTYAILEARDAIGGTWDLFRYPGVRSDSDMHTLGYRFRPWTQAKAIADGPSILQYVRDTATDAGIDRHIRFGHRVTAASWSTEDTRWTVEAVHNGSPVRLTARFLYGCTGYYDYDNGHAPEFPGVEQFEGTVVHPQHWPADLDHTGKKVVVIGSGATAVTLVPAMAEQAGHVTMLQRSPTYIIAIPGEDAIANTLRRVLGPRRAYAITRWKNVALATLIYQLSRRRPRAVKSFIRKATASQLPPGYDLDTHFKPRYQPWDQRLCLVPDGDLFRSIRHGKSSVVTDTIDHFTRTGVRLASGAELDADIVVTATGLRLLAFGGIQVTVDDQPVKLPETMAYKGMMLSDIPNFVFTIGYTNASWTLKADLVSEYFVRILRHLDAHGYDEFVPTNNDPTVTDQPLMDFQAGYVLRAIHDFPRAGSRAPWRLGMSYANDVVNLRYGRVDDGVMRFSRRPAVVSSPAVP</sequence>
<dbReference type="FunFam" id="3.50.50.60:FF:000228">
    <property type="entry name" value="FAD-containing monooxygenase EthA"/>
    <property type="match status" value="1"/>
</dbReference>
<evidence type="ECO:0000256" key="2">
    <source>
        <dbReference type="ARBA" id="ARBA00010139"/>
    </source>
</evidence>
<dbReference type="InterPro" id="IPR036188">
    <property type="entry name" value="FAD/NAD-bd_sf"/>
</dbReference>
<keyword evidence="7" id="KW-0503">Monooxygenase</keyword>